<dbReference type="AlphaFoldDB" id="A0A840NMF0"/>
<dbReference type="Proteomes" id="UP000561417">
    <property type="component" value="Unassembled WGS sequence"/>
</dbReference>
<dbReference type="EMBL" id="JACHIM010000003">
    <property type="protein sequence ID" value="MBB5073866.1"/>
    <property type="molecule type" value="Genomic_DNA"/>
</dbReference>
<evidence type="ECO:0008006" key="4">
    <source>
        <dbReference type="Google" id="ProtNLM"/>
    </source>
</evidence>
<feature type="chain" id="PRO_5032532932" description="MBL fold metallo-hydrolase" evidence="1">
    <location>
        <begin position="22"/>
        <end position="67"/>
    </location>
</feature>
<accession>A0A840NMF0</accession>
<protein>
    <recommendedName>
        <fullName evidence="4">MBL fold metallo-hydrolase</fullName>
    </recommendedName>
</protein>
<evidence type="ECO:0000313" key="3">
    <source>
        <dbReference type="Proteomes" id="UP000561417"/>
    </source>
</evidence>
<keyword evidence="1" id="KW-0732">Signal</keyword>
<sequence>MKKLANALFLTSVTLSTIASASTLNLKTFNPRAKAIFPVTSTLIYGNHEAILIDAQFQKSTLNNLLK</sequence>
<name>A0A840NMF0_9HYPH</name>
<keyword evidence="3" id="KW-1185">Reference proteome</keyword>
<organism evidence="2 3">
    <name type="scientific">Bartonella callosciuri</name>
    <dbReference type="NCBI Taxonomy" id="686223"/>
    <lineage>
        <taxon>Bacteria</taxon>
        <taxon>Pseudomonadati</taxon>
        <taxon>Pseudomonadota</taxon>
        <taxon>Alphaproteobacteria</taxon>
        <taxon>Hyphomicrobiales</taxon>
        <taxon>Bartonellaceae</taxon>
        <taxon>Bartonella</taxon>
    </lineage>
</organism>
<evidence type="ECO:0000313" key="2">
    <source>
        <dbReference type="EMBL" id="MBB5073866.1"/>
    </source>
</evidence>
<feature type="signal peptide" evidence="1">
    <location>
        <begin position="1"/>
        <end position="21"/>
    </location>
</feature>
<proteinExistence type="predicted"/>
<evidence type="ECO:0000256" key="1">
    <source>
        <dbReference type="SAM" id="SignalP"/>
    </source>
</evidence>
<comment type="caution">
    <text evidence="2">The sequence shown here is derived from an EMBL/GenBank/DDBJ whole genome shotgun (WGS) entry which is preliminary data.</text>
</comment>
<reference evidence="2 3" key="1">
    <citation type="submission" date="2020-08" db="EMBL/GenBank/DDBJ databases">
        <title>Genomic Encyclopedia of Type Strains, Phase IV (KMG-IV): sequencing the most valuable type-strain genomes for metagenomic binning, comparative biology and taxonomic classification.</title>
        <authorList>
            <person name="Goeker M."/>
        </authorList>
    </citation>
    <scope>NUCLEOTIDE SEQUENCE [LARGE SCALE GENOMIC DNA]</scope>
    <source>
        <strain evidence="2 3">DSM 28538</strain>
    </source>
</reference>
<gene>
    <name evidence="2" type="ORF">HNQ69_000992</name>
</gene>